<feature type="domain" description="Erythromycin biosynthesis protein CIII-like C-terminal" evidence="4">
    <location>
        <begin position="253"/>
        <end position="392"/>
    </location>
</feature>
<dbReference type="Pfam" id="PF06722">
    <property type="entry name" value="EryCIII-like_C"/>
    <property type="match status" value="1"/>
</dbReference>
<dbReference type="PANTHER" id="PTHR48050:SF13">
    <property type="entry name" value="STEROL 3-BETA-GLUCOSYLTRANSFERASE UGT80A2"/>
    <property type="match status" value="1"/>
</dbReference>
<dbReference type="GO" id="GO:0008194">
    <property type="term" value="F:UDP-glycosyltransferase activity"/>
    <property type="evidence" value="ECO:0007669"/>
    <property type="project" value="InterPro"/>
</dbReference>
<dbReference type="AlphaFoldDB" id="M4ZQG1"/>
<dbReference type="InterPro" id="IPR002213">
    <property type="entry name" value="UDP_glucos_trans"/>
</dbReference>
<evidence type="ECO:0000313" key="6">
    <source>
        <dbReference type="EMBL" id="BAM98962.1"/>
    </source>
</evidence>
<keyword evidence="2" id="KW-0328">Glycosyltransferase</keyword>
<dbReference type="CDD" id="cd03784">
    <property type="entry name" value="GT1_Gtf-like"/>
    <property type="match status" value="1"/>
</dbReference>
<dbReference type="Pfam" id="PF21036">
    <property type="entry name" value="EryCIII-like_N"/>
    <property type="match status" value="1"/>
</dbReference>
<protein>
    <submittedName>
        <fullName evidence="6">Putative rhamnosyltransferase</fullName>
    </submittedName>
</protein>
<evidence type="ECO:0000256" key="1">
    <source>
        <dbReference type="ARBA" id="ARBA00006962"/>
    </source>
</evidence>
<reference evidence="6" key="1">
    <citation type="journal article" date="2013" name="Med. Chem. Commun.">
        <title>The muraminomicin biosynthetic gene cluster and enzymatic formation of the 2-deoxyaminoribosyl appendage.</title>
        <authorList>
            <person name="Chi X."/>
            <person name="Baba S."/>
            <person name="Tibrewal N."/>
            <person name="Funabashi M."/>
            <person name="Nonaka K."/>
            <person name="Van Lanen S.G."/>
        </authorList>
    </citation>
    <scope>NUCLEOTIDE SEQUENCE</scope>
    <source>
        <strain evidence="6">SANK 60709</strain>
    </source>
</reference>
<evidence type="ECO:0000256" key="3">
    <source>
        <dbReference type="ARBA" id="ARBA00022679"/>
    </source>
</evidence>
<organism evidence="6">
    <name type="scientific">Streptosporangium amethystogenes</name>
    <dbReference type="NCBI Taxonomy" id="2002"/>
    <lineage>
        <taxon>Bacteria</taxon>
        <taxon>Bacillati</taxon>
        <taxon>Actinomycetota</taxon>
        <taxon>Actinomycetes</taxon>
        <taxon>Streptosporangiales</taxon>
        <taxon>Streptosporangiaceae</taxon>
        <taxon>Streptosporangium</taxon>
    </lineage>
</organism>
<dbReference type="EMBL" id="AB746937">
    <property type="protein sequence ID" value="BAM98962.1"/>
    <property type="molecule type" value="Genomic_DNA"/>
</dbReference>
<sequence>MRVLFTTTPGLGHMFPVVSLAWALRASGHDILVAAAGRREGHVQAMADAGLPVVEVLTVDKANRAFAAGVVAWMKNEGRGMTGRREWPRMAGKELARNGGGLESVARMYGPLSAAMADKVVSVAERWRPDLIVHTPLEGAGQLAAAKLGVPAVEQPFGFSRNEKAAPVLRRAMDEVYRAHGVSGPPERRVALSVAPRSMAGEVAGAWPMRYVPYNGGGVQADWLRVRPERPRVALTLGSVVVNWHDELGPLSWVVEVAKNVDAEFVLAVGNDVDPAQLGKLPENVRPAGYVPLTQLLATCSASVHHGGSGSTMAPLDAGIPQLLLPQAADQFVNADAVVKRGCGLATEGAVDTDLIVRLLSDERLATAAAQVRAEMRGMPSPAEVVPRLAELAG</sequence>
<dbReference type="InterPro" id="IPR010610">
    <property type="entry name" value="EryCIII-like_C"/>
</dbReference>
<proteinExistence type="inferred from homology"/>
<feature type="domain" description="Erythromycin biosynthesis protein CIII-like N-terminal" evidence="5">
    <location>
        <begin position="22"/>
        <end position="238"/>
    </location>
</feature>
<evidence type="ECO:0000259" key="4">
    <source>
        <dbReference type="Pfam" id="PF06722"/>
    </source>
</evidence>
<keyword evidence="3 6" id="KW-0808">Transferase</keyword>
<evidence type="ECO:0000259" key="5">
    <source>
        <dbReference type="Pfam" id="PF21036"/>
    </source>
</evidence>
<dbReference type="GO" id="GO:0016758">
    <property type="term" value="F:hexosyltransferase activity"/>
    <property type="evidence" value="ECO:0007669"/>
    <property type="project" value="UniProtKB-ARBA"/>
</dbReference>
<dbReference type="SUPFAM" id="SSF53756">
    <property type="entry name" value="UDP-Glycosyltransferase/glycogen phosphorylase"/>
    <property type="match status" value="1"/>
</dbReference>
<dbReference type="InterPro" id="IPR050426">
    <property type="entry name" value="Glycosyltransferase_28"/>
</dbReference>
<dbReference type="InterPro" id="IPR048284">
    <property type="entry name" value="EryCIII-like_N"/>
</dbReference>
<dbReference type="FunFam" id="3.40.50.2000:FF:000072">
    <property type="entry name" value="Glycosyl transferase"/>
    <property type="match status" value="1"/>
</dbReference>
<dbReference type="Gene3D" id="3.40.50.2000">
    <property type="entry name" value="Glycogen Phosphorylase B"/>
    <property type="match status" value="2"/>
</dbReference>
<dbReference type="GO" id="GO:0017000">
    <property type="term" value="P:antibiotic biosynthetic process"/>
    <property type="evidence" value="ECO:0007669"/>
    <property type="project" value="UniProtKB-ARBA"/>
</dbReference>
<gene>
    <name evidence="6" type="primary">mra1</name>
</gene>
<evidence type="ECO:0000256" key="2">
    <source>
        <dbReference type="ARBA" id="ARBA00022676"/>
    </source>
</evidence>
<dbReference type="PANTHER" id="PTHR48050">
    <property type="entry name" value="STEROL 3-BETA-GLUCOSYLTRANSFERASE"/>
    <property type="match status" value="1"/>
</dbReference>
<comment type="similarity">
    <text evidence="1">Belongs to the glycosyltransferase 28 family.</text>
</comment>
<accession>M4ZQG1</accession>
<name>M4ZQG1_9ACTN</name>